<protein>
    <recommendedName>
        <fullName evidence="2">F-box domain-containing protein</fullName>
    </recommendedName>
</protein>
<dbReference type="Gene3D" id="1.20.1280.50">
    <property type="match status" value="1"/>
</dbReference>
<dbReference type="SUPFAM" id="SSF50965">
    <property type="entry name" value="Galactose oxidase, central domain"/>
    <property type="match status" value="1"/>
</dbReference>
<dbReference type="Pfam" id="PF00646">
    <property type="entry name" value="F-box"/>
    <property type="match status" value="1"/>
</dbReference>
<dbReference type="InterPro" id="IPR037488">
    <property type="entry name" value="At2g33490-like"/>
</dbReference>
<dbReference type="InterPro" id="IPR027267">
    <property type="entry name" value="AH/BAR_dom_sf"/>
</dbReference>
<dbReference type="PANTHER" id="PTHR34119:SF20">
    <property type="entry name" value="BAR DOMAIN-CONTAINING PROTEIN"/>
    <property type="match status" value="1"/>
</dbReference>
<dbReference type="PROSITE" id="PS50181">
    <property type="entry name" value="FBOX"/>
    <property type="match status" value="1"/>
</dbReference>
<dbReference type="InterPro" id="IPR017451">
    <property type="entry name" value="F-box-assoc_interact_dom"/>
</dbReference>
<feature type="region of interest" description="Disordered" evidence="1">
    <location>
        <begin position="318"/>
        <end position="337"/>
    </location>
</feature>
<dbReference type="InterPro" id="IPR011043">
    <property type="entry name" value="Gal_Oxase/kelch_b-propeller"/>
</dbReference>
<proteinExistence type="predicted"/>
<dbReference type="EMBL" id="JADBGQ010000004">
    <property type="protein sequence ID" value="KAG5401924.1"/>
    <property type="molecule type" value="Genomic_DNA"/>
</dbReference>
<dbReference type="PANTHER" id="PTHR34119">
    <property type="entry name" value="HYDROXYPROLINE-RICH GLYCOPROTEIN-LIKE"/>
    <property type="match status" value="1"/>
</dbReference>
<sequence>MEDLQLSLSRQLDLDHAGNSTTTIPFDLIIDIFSLLPAKSLIRFLSVSKLWFSTIRSKTFVDMFLTRSMTRPRLLFTFYHIESRRNFIFSAPEYEYSDDGKYFSSAMARYDMTISDLDHYRFCGSVNGFICFISGVSGPFCNWIPPFSSITVYNPTTRQLVKLPDFTSNGRYVYACLGYDPVEDQYKVLCVMMFGPGSQDIQQEHFVCTLSSFQQQEWRKIENPTGDNYRSVFFERICIDGALYYGADESRIVRFDVRSEKIEFIKTPHIWTSYHSALINYNVRIRGIEDGDLRLDGFGELIGHTSCRPGHIENIRKGKETKRSDNLSTYSDSPERRAMKTSLRRLRGVLHKHESKDRRDLRFLVQKDELAQASQDVKEMRDCYDSLLSAAAATANSAYEFSESLRELGACLLEKTALNDDEESGRVLLMLGKLQFELQKLVDKYRSHIFQTITIPSESLLNELRIVEEMMRLCDEKRNVYEGMLTRQREKGRSKGGKGETFTAQQLQQAHEEYDNETTLFVFRLKSLKQGQTRSLLTQAARHHAAQLCFFKKALNSLEEVEPHVQMVTESHHIDYHFSGLEDDDEIENNEEDDSEVNDDGELSFEYRMNDKDQNADSSPSVSSQLGQSDITFPLVAGLNTAQENKEASYGRSRSYRRDVRIESQSAPLFAENRTMPPSEKLLRMRSSLTRKFSTYALPTPVETARSSSSITSLANNNNNMASSNPAKAITKNIWYSSPLEARGPAKVSSRPMSALKEQVLRESNKNTSSQLPRPSSDGLFYSRIGSLKRRSFSGPITSKPLPNKPLSSTPRLYSGPIPRSSVSKLPKVSTSSPTASPTFVSTPKISELHELPRPPPPSNSSAKSSRAFGYSAPLVSKSQLLSKPLVSSSAAPLPIPPAITRSFSIPTSNLRATELDMSKTSVGANKLSTASPPLTPMSLSHPPPPSAITEHAEHLTMSKEERTRKTFPLVTDM</sequence>
<dbReference type="InterPro" id="IPR013187">
    <property type="entry name" value="F-box-assoc_dom_typ3"/>
</dbReference>
<dbReference type="Gene3D" id="1.20.1270.60">
    <property type="entry name" value="Arfaptin homology (AH) domain/BAR domain"/>
    <property type="match status" value="1"/>
</dbReference>
<evidence type="ECO:0000313" key="3">
    <source>
        <dbReference type="EMBL" id="KAG5401924.1"/>
    </source>
</evidence>
<dbReference type="SUPFAM" id="SSF81383">
    <property type="entry name" value="F-box domain"/>
    <property type="match status" value="1"/>
</dbReference>
<feature type="region of interest" description="Disordered" evidence="1">
    <location>
        <begin position="925"/>
        <end position="974"/>
    </location>
</feature>
<dbReference type="NCBIfam" id="TIGR01640">
    <property type="entry name" value="F_box_assoc_1"/>
    <property type="match status" value="1"/>
</dbReference>
<dbReference type="SUPFAM" id="SSF103657">
    <property type="entry name" value="BAR/IMD domain-like"/>
    <property type="match status" value="1"/>
</dbReference>
<feature type="region of interest" description="Disordered" evidence="1">
    <location>
        <begin position="761"/>
        <end position="866"/>
    </location>
</feature>
<dbReference type="InterPro" id="IPR036047">
    <property type="entry name" value="F-box-like_dom_sf"/>
</dbReference>
<accession>A0ABQ7MWN5</accession>
<dbReference type="CDD" id="cd07307">
    <property type="entry name" value="BAR"/>
    <property type="match status" value="1"/>
</dbReference>
<feature type="compositionally biased region" description="Basic and acidic residues" evidence="1">
    <location>
        <begin position="951"/>
        <end position="965"/>
    </location>
</feature>
<dbReference type="SMART" id="SM00256">
    <property type="entry name" value="FBOX"/>
    <property type="match status" value="1"/>
</dbReference>
<feature type="domain" description="F-box" evidence="2">
    <location>
        <begin position="18"/>
        <end position="63"/>
    </location>
</feature>
<dbReference type="InterPro" id="IPR001810">
    <property type="entry name" value="F-box_dom"/>
</dbReference>
<keyword evidence="4" id="KW-1185">Reference proteome</keyword>
<feature type="compositionally biased region" description="Polar residues" evidence="1">
    <location>
        <begin position="821"/>
        <end position="845"/>
    </location>
</feature>
<evidence type="ECO:0000256" key="1">
    <source>
        <dbReference type="SAM" id="MobiDB-lite"/>
    </source>
</evidence>
<name>A0ABQ7MWN5_BRACM</name>
<reference evidence="3 4" key="1">
    <citation type="submission" date="2021-03" db="EMBL/GenBank/DDBJ databases">
        <authorList>
            <person name="King G.J."/>
            <person name="Bancroft I."/>
            <person name="Baten A."/>
            <person name="Bloomfield J."/>
            <person name="Borpatragohain P."/>
            <person name="He Z."/>
            <person name="Irish N."/>
            <person name="Irwin J."/>
            <person name="Liu K."/>
            <person name="Mauleon R.P."/>
            <person name="Moore J."/>
            <person name="Morris R."/>
            <person name="Ostergaard L."/>
            <person name="Wang B."/>
            <person name="Wells R."/>
        </authorList>
    </citation>
    <scope>NUCLEOTIDE SEQUENCE [LARGE SCALE GENOMIC DNA]</scope>
    <source>
        <strain evidence="3">R-o-18</strain>
        <tissue evidence="3">Leaf</tissue>
    </source>
</reference>
<organism evidence="3 4">
    <name type="scientific">Brassica rapa subsp. trilocularis</name>
    <dbReference type="NCBI Taxonomy" id="1813537"/>
    <lineage>
        <taxon>Eukaryota</taxon>
        <taxon>Viridiplantae</taxon>
        <taxon>Streptophyta</taxon>
        <taxon>Embryophyta</taxon>
        <taxon>Tracheophyta</taxon>
        <taxon>Spermatophyta</taxon>
        <taxon>Magnoliopsida</taxon>
        <taxon>eudicotyledons</taxon>
        <taxon>Gunneridae</taxon>
        <taxon>Pentapetalae</taxon>
        <taxon>rosids</taxon>
        <taxon>malvids</taxon>
        <taxon>Brassicales</taxon>
        <taxon>Brassicaceae</taxon>
        <taxon>Brassiceae</taxon>
        <taxon>Brassica</taxon>
    </lineage>
</organism>
<gene>
    <name evidence="3" type="primary">A04p031330.1_BraROA</name>
    <name evidence="3" type="ORF">IGI04_016531</name>
</gene>
<evidence type="ECO:0000259" key="2">
    <source>
        <dbReference type="PROSITE" id="PS50181"/>
    </source>
</evidence>
<evidence type="ECO:0000313" key="4">
    <source>
        <dbReference type="Proteomes" id="UP000823674"/>
    </source>
</evidence>
<dbReference type="Pfam" id="PF08268">
    <property type="entry name" value="FBA_3"/>
    <property type="match status" value="1"/>
</dbReference>
<dbReference type="Proteomes" id="UP000823674">
    <property type="component" value="Chromosome A04"/>
</dbReference>
<comment type="caution">
    <text evidence="3">The sequence shown here is derived from an EMBL/GenBank/DDBJ whole genome shotgun (WGS) entry which is preliminary data.</text>
</comment>